<dbReference type="AlphaFoldDB" id="A0A8H3NMP6"/>
<gene>
    <name evidence="2" type="ORF">IFM46972_05051</name>
</gene>
<dbReference type="EMBL" id="BLKC01000030">
    <property type="protein sequence ID" value="GFF36923.1"/>
    <property type="molecule type" value="Genomic_DNA"/>
</dbReference>
<sequence length="118" mass="13225">MAWYSILPPDLIYVESWAARIFVFLGIITIFPWAALIVFDVLLYIWRMGAYEFPVVGGRARGMQRPRAPTLNVNVGERTEVPRRVFGLGPAVNTAGGGEVGEQMEVKRRERVVTDTDG</sequence>
<comment type="caution">
    <text evidence="2">The sequence shown here is derived from an EMBL/GenBank/DDBJ whole genome shotgun (WGS) entry which is preliminary data.</text>
</comment>
<organism evidence="2 3">
    <name type="scientific">Aspergillus udagawae</name>
    <dbReference type="NCBI Taxonomy" id="91492"/>
    <lineage>
        <taxon>Eukaryota</taxon>
        <taxon>Fungi</taxon>
        <taxon>Dikarya</taxon>
        <taxon>Ascomycota</taxon>
        <taxon>Pezizomycotina</taxon>
        <taxon>Eurotiomycetes</taxon>
        <taxon>Eurotiomycetidae</taxon>
        <taxon>Eurotiales</taxon>
        <taxon>Aspergillaceae</taxon>
        <taxon>Aspergillus</taxon>
        <taxon>Aspergillus subgen. Fumigati</taxon>
    </lineage>
</organism>
<feature type="transmembrane region" description="Helical" evidence="1">
    <location>
        <begin position="20"/>
        <end position="46"/>
    </location>
</feature>
<proteinExistence type="predicted"/>
<evidence type="ECO:0000313" key="2">
    <source>
        <dbReference type="EMBL" id="GFF36923.1"/>
    </source>
</evidence>
<evidence type="ECO:0000256" key="1">
    <source>
        <dbReference type="SAM" id="Phobius"/>
    </source>
</evidence>
<protein>
    <submittedName>
        <fullName evidence="2">Uncharacterized protein</fullName>
    </submittedName>
</protein>
<keyword evidence="1" id="KW-0472">Membrane</keyword>
<keyword evidence="1" id="KW-1133">Transmembrane helix</keyword>
<accession>A0A8H3NMP6</accession>
<reference evidence="2 3" key="1">
    <citation type="submission" date="2020-01" db="EMBL/GenBank/DDBJ databases">
        <title>Draft genome sequence of Aspergillus udagawae IFM 46972.</title>
        <authorList>
            <person name="Takahashi H."/>
            <person name="Yaguchi T."/>
        </authorList>
    </citation>
    <scope>NUCLEOTIDE SEQUENCE [LARGE SCALE GENOMIC DNA]</scope>
    <source>
        <strain evidence="2 3">IFM 46972</strain>
    </source>
</reference>
<name>A0A8H3NMP6_9EURO</name>
<evidence type="ECO:0000313" key="3">
    <source>
        <dbReference type="Proteomes" id="UP000465221"/>
    </source>
</evidence>
<dbReference type="Proteomes" id="UP000465221">
    <property type="component" value="Unassembled WGS sequence"/>
</dbReference>
<keyword evidence="1" id="KW-0812">Transmembrane</keyword>